<dbReference type="CDD" id="cd05403">
    <property type="entry name" value="NT_KNTase_like"/>
    <property type="match status" value="1"/>
</dbReference>
<dbReference type="PANTHER" id="PTHR43852">
    <property type="entry name" value="NUCLEOTIDYLTRANSFERASE"/>
    <property type="match status" value="1"/>
</dbReference>
<dbReference type="Pfam" id="PF18765">
    <property type="entry name" value="Polbeta"/>
    <property type="match status" value="1"/>
</dbReference>
<dbReference type="AlphaFoldDB" id="A0A4R4KBQ6"/>
<comment type="caution">
    <text evidence="2">The sequence shown here is derived from an EMBL/GenBank/DDBJ whole genome shotgun (WGS) entry which is preliminary data.</text>
</comment>
<dbReference type="OrthoDB" id="9793933at2"/>
<evidence type="ECO:0000259" key="1">
    <source>
        <dbReference type="Pfam" id="PF18765"/>
    </source>
</evidence>
<dbReference type="Gene3D" id="3.30.460.10">
    <property type="entry name" value="Beta Polymerase, domain 2"/>
    <property type="match status" value="1"/>
</dbReference>
<reference evidence="2 3" key="1">
    <citation type="submission" date="2019-02" db="EMBL/GenBank/DDBJ databases">
        <title>Arundinibacter roseus gen. nov., sp. nov., a new member of the family Cytophagaceae.</title>
        <authorList>
            <person name="Szuroczki S."/>
            <person name="Khayer B."/>
            <person name="Sproer C."/>
            <person name="Toumi M."/>
            <person name="Szabo A."/>
            <person name="Felfoldi T."/>
            <person name="Schumann P."/>
            <person name="Toth E."/>
        </authorList>
    </citation>
    <scope>NUCLEOTIDE SEQUENCE [LARGE SCALE GENOMIC DNA]</scope>
    <source>
        <strain evidence="2 3">DMA-k-7a</strain>
    </source>
</reference>
<keyword evidence="3" id="KW-1185">Reference proteome</keyword>
<feature type="domain" description="Polymerase beta nucleotidyltransferase" evidence="1">
    <location>
        <begin position="16"/>
        <end position="105"/>
    </location>
</feature>
<dbReference type="Proteomes" id="UP000295706">
    <property type="component" value="Unassembled WGS sequence"/>
</dbReference>
<dbReference type="PANTHER" id="PTHR43852:SF3">
    <property type="entry name" value="NUCLEOTIDYLTRANSFERASE"/>
    <property type="match status" value="1"/>
</dbReference>
<proteinExistence type="predicted"/>
<dbReference type="RefSeq" id="WP_132118958.1">
    <property type="nucleotide sequence ID" value="NZ_SMJU01000008.1"/>
</dbReference>
<dbReference type="SUPFAM" id="SSF81301">
    <property type="entry name" value="Nucleotidyltransferase"/>
    <property type="match status" value="1"/>
</dbReference>
<gene>
    <name evidence="2" type="ORF">EZE20_14760</name>
</gene>
<evidence type="ECO:0000313" key="3">
    <source>
        <dbReference type="Proteomes" id="UP000295706"/>
    </source>
</evidence>
<dbReference type="InterPro" id="IPR052930">
    <property type="entry name" value="TA_antitoxin_MntA"/>
</dbReference>
<sequence length="110" mass="12965">MFLEKFIRSNRKAFESICEAHRVDTIYAFGSSITNRFNQEYSDIDLLVSLLEEDPAKKEAAMESLWNDLEAFFGRKIDLLTKESIRNPFYKEVISRTRKLIYDREGEIMA</sequence>
<organism evidence="2 3">
    <name type="scientific">Arundinibacter roseus</name>
    <dbReference type="NCBI Taxonomy" id="2070510"/>
    <lineage>
        <taxon>Bacteria</taxon>
        <taxon>Pseudomonadati</taxon>
        <taxon>Bacteroidota</taxon>
        <taxon>Cytophagia</taxon>
        <taxon>Cytophagales</taxon>
        <taxon>Spirosomataceae</taxon>
        <taxon>Arundinibacter</taxon>
    </lineage>
</organism>
<protein>
    <submittedName>
        <fullName evidence="2">DNA polymerase subunit beta</fullName>
    </submittedName>
</protein>
<dbReference type="EMBL" id="SMJU01000008">
    <property type="protein sequence ID" value="TDB64192.1"/>
    <property type="molecule type" value="Genomic_DNA"/>
</dbReference>
<accession>A0A4R4KBQ6</accession>
<dbReference type="InterPro" id="IPR041633">
    <property type="entry name" value="Polbeta"/>
</dbReference>
<dbReference type="InterPro" id="IPR043519">
    <property type="entry name" value="NT_sf"/>
</dbReference>
<name>A0A4R4KBQ6_9BACT</name>
<evidence type="ECO:0000313" key="2">
    <source>
        <dbReference type="EMBL" id="TDB64192.1"/>
    </source>
</evidence>